<dbReference type="SFLD" id="SFLDS00003">
    <property type="entry name" value="Haloacid_Dehalogenase"/>
    <property type="match status" value="1"/>
</dbReference>
<dbReference type="Pfam" id="PF08282">
    <property type="entry name" value="Hydrolase_3"/>
    <property type="match status" value="1"/>
</dbReference>
<evidence type="ECO:0000313" key="5">
    <source>
        <dbReference type="Proteomes" id="UP000019276"/>
    </source>
</evidence>
<dbReference type="eggNOG" id="COG3769">
    <property type="taxonomic scope" value="Bacteria"/>
</dbReference>
<evidence type="ECO:0000256" key="3">
    <source>
        <dbReference type="ARBA" id="ARBA00022842"/>
    </source>
</evidence>
<dbReference type="SFLD" id="SFLDG01140">
    <property type="entry name" value="C2.B:_Phosphomannomutase_and_P"/>
    <property type="match status" value="1"/>
</dbReference>
<dbReference type="GO" id="GO:0050531">
    <property type="term" value="F:mannosyl-3-phosphoglycerate phosphatase activity"/>
    <property type="evidence" value="ECO:0007669"/>
    <property type="project" value="UniProtKB-EC"/>
</dbReference>
<dbReference type="GO" id="GO:0000287">
    <property type="term" value="F:magnesium ion binding"/>
    <property type="evidence" value="ECO:0007669"/>
    <property type="project" value="UniProtKB-ARBA"/>
</dbReference>
<evidence type="ECO:0000256" key="1">
    <source>
        <dbReference type="ARBA" id="ARBA00022723"/>
    </source>
</evidence>
<dbReference type="AlphaFoldDB" id="W7QCV4"/>
<dbReference type="GO" id="GO:0051479">
    <property type="term" value="P:mannosylglycerate biosynthetic process"/>
    <property type="evidence" value="ECO:0007669"/>
    <property type="project" value="InterPro"/>
</dbReference>
<dbReference type="Gene3D" id="3.40.50.1000">
    <property type="entry name" value="HAD superfamily/HAD-like"/>
    <property type="match status" value="1"/>
</dbReference>
<comment type="caution">
    <text evidence="4">The sequence shown here is derived from an EMBL/GenBank/DDBJ whole genome shotgun (WGS) entry which is preliminary data.</text>
</comment>
<sequence>MRSHKLIVFTDMDGTLLDHDTYSWHAAEPALAQLQEMDTPIICNTSKTYSEVKMLHQQLCLQYPFIVENGSAIYPSNAESADEAMHTIGAKRSTILKTLARLRDAGHKFSGFNDWSVQQIVEHTGLSADDAKLSGQRQYSEPLLYQGNQTDKQSFIQSIEAEGLMALQGGRFLSVQGSCDKGKALLWLKDYYQTLWQMPVITIALGDSQNDTAMLEAADISVWIKSHKPFPTLSKNKQVFYSNLLGPAGWNETMAHILQLYANNQLEQIEPTDS</sequence>
<organism evidence="4 5">
    <name type="scientific">Catenovulum agarivorans DS-2</name>
    <dbReference type="NCBI Taxonomy" id="1328313"/>
    <lineage>
        <taxon>Bacteria</taxon>
        <taxon>Pseudomonadati</taxon>
        <taxon>Pseudomonadota</taxon>
        <taxon>Gammaproteobacteria</taxon>
        <taxon>Alteromonadales</taxon>
        <taxon>Alteromonadaceae</taxon>
        <taxon>Catenovulum</taxon>
    </lineage>
</organism>
<dbReference type="PANTHER" id="PTHR10000:SF8">
    <property type="entry name" value="HAD SUPERFAMILY HYDROLASE-LIKE, TYPE 3"/>
    <property type="match status" value="1"/>
</dbReference>
<dbReference type="GO" id="GO:0005829">
    <property type="term" value="C:cytosol"/>
    <property type="evidence" value="ECO:0007669"/>
    <property type="project" value="TreeGrafter"/>
</dbReference>
<dbReference type="PANTHER" id="PTHR10000">
    <property type="entry name" value="PHOSPHOSERINE PHOSPHATASE"/>
    <property type="match status" value="1"/>
</dbReference>
<accession>W7QCV4</accession>
<dbReference type="NCBIfam" id="TIGR01486">
    <property type="entry name" value="HAD-SF-IIB-MPGP"/>
    <property type="match status" value="1"/>
</dbReference>
<evidence type="ECO:0000313" key="4">
    <source>
        <dbReference type="EMBL" id="EWH09751.1"/>
    </source>
</evidence>
<dbReference type="EC" id="3.1.3.70" evidence="4"/>
<dbReference type="SUPFAM" id="SSF56784">
    <property type="entry name" value="HAD-like"/>
    <property type="match status" value="1"/>
</dbReference>
<dbReference type="RefSeq" id="WP_035014928.1">
    <property type="nucleotide sequence ID" value="NZ_ARZY01000020.1"/>
</dbReference>
<dbReference type="Gene3D" id="3.30.980.20">
    <property type="entry name" value="Putative mannosyl-3-phosphoglycerate phosphatase, domain 2"/>
    <property type="match status" value="1"/>
</dbReference>
<dbReference type="NCBIfam" id="TIGR01484">
    <property type="entry name" value="HAD-SF-IIB"/>
    <property type="match status" value="1"/>
</dbReference>
<keyword evidence="3" id="KW-0460">Magnesium</keyword>
<dbReference type="STRING" id="1328313.DS2_11483"/>
<keyword evidence="2 4" id="KW-0378">Hydrolase</keyword>
<dbReference type="InterPro" id="IPR006379">
    <property type="entry name" value="HAD-SF_hydro_IIB"/>
</dbReference>
<dbReference type="InterPro" id="IPR006381">
    <property type="entry name" value="HAD-SF-IIB-MPGP"/>
</dbReference>
<keyword evidence="1" id="KW-0479">Metal-binding</keyword>
<dbReference type="EMBL" id="ARZY01000020">
    <property type="protein sequence ID" value="EWH09751.1"/>
    <property type="molecule type" value="Genomic_DNA"/>
</dbReference>
<dbReference type="OrthoDB" id="193379at2"/>
<proteinExistence type="predicted"/>
<gene>
    <name evidence="4" type="ORF">DS2_11483</name>
</gene>
<dbReference type="Proteomes" id="UP000019276">
    <property type="component" value="Unassembled WGS sequence"/>
</dbReference>
<keyword evidence="5" id="KW-1185">Reference proteome</keyword>
<dbReference type="SFLD" id="SFLDG01142">
    <property type="entry name" value="C2.B.2:_Mannosyl-3-phosphoglyc"/>
    <property type="match status" value="1"/>
</dbReference>
<dbReference type="InterPro" id="IPR023214">
    <property type="entry name" value="HAD_sf"/>
</dbReference>
<evidence type="ECO:0000256" key="2">
    <source>
        <dbReference type="ARBA" id="ARBA00022801"/>
    </source>
</evidence>
<dbReference type="InterPro" id="IPR036412">
    <property type="entry name" value="HAD-like_sf"/>
</dbReference>
<protein>
    <submittedName>
        <fullName evidence="4">Mannosyl-3-phosphoglycerate phosphatase</fullName>
        <ecNumber evidence="4">3.1.3.70</ecNumber>
    </submittedName>
</protein>
<name>W7QCV4_9ALTE</name>
<reference evidence="4 5" key="1">
    <citation type="journal article" date="2014" name="Genome Announc.">
        <title>Draft Genome Sequence of the Agar-Degrading Bacterium Catenovulum sp. Strain DS-2, Isolated from Intestines of Haliotis diversicolor.</title>
        <authorList>
            <person name="Shan D."/>
            <person name="Li X."/>
            <person name="Gu Z."/>
            <person name="Wei G."/>
            <person name="Gao Z."/>
            <person name="Shao Z."/>
        </authorList>
    </citation>
    <scope>NUCLEOTIDE SEQUENCE [LARGE SCALE GENOMIC DNA]</scope>
    <source>
        <strain evidence="4 5">DS-2</strain>
    </source>
</reference>